<keyword evidence="3" id="KW-1185">Reference proteome</keyword>
<evidence type="ECO:0000313" key="3">
    <source>
        <dbReference type="Proteomes" id="UP001238540"/>
    </source>
</evidence>
<protein>
    <submittedName>
        <fullName evidence="2">Uncharacterized protein</fullName>
    </submittedName>
</protein>
<feature type="compositionally biased region" description="Basic residues" evidence="1">
    <location>
        <begin position="39"/>
        <end position="51"/>
    </location>
</feature>
<accession>A0ABT8C1T9</accession>
<feature type="region of interest" description="Disordered" evidence="1">
    <location>
        <begin position="1"/>
        <end position="51"/>
    </location>
</feature>
<gene>
    <name evidence="2" type="ORF">QWZ16_23840</name>
</gene>
<reference evidence="3" key="1">
    <citation type="journal article" date="2019" name="Int. J. Syst. Evol. Microbiol.">
        <title>The Global Catalogue of Microorganisms (GCM) 10K type strain sequencing project: providing services to taxonomists for standard genome sequencing and annotation.</title>
        <authorList>
            <consortium name="The Broad Institute Genomics Platform"/>
            <consortium name="The Broad Institute Genome Sequencing Center for Infectious Disease"/>
            <person name="Wu L."/>
            <person name="Ma J."/>
        </authorList>
    </citation>
    <scope>NUCLEOTIDE SEQUENCE [LARGE SCALE GENOMIC DNA]</scope>
    <source>
        <strain evidence="3">CECT 7398</strain>
    </source>
</reference>
<evidence type="ECO:0000313" key="2">
    <source>
        <dbReference type="EMBL" id="MDN3612629.1"/>
    </source>
</evidence>
<sequence length="51" mass="5890">MSPNSTLVAHLNKSKSRVESWPTWKQEQSGTKVKNTQTHPHHNKTRAQPRN</sequence>
<organism evidence="2 3">
    <name type="scientific">Vibrio ostreicida</name>
    <dbReference type="NCBI Taxonomy" id="526588"/>
    <lineage>
        <taxon>Bacteria</taxon>
        <taxon>Pseudomonadati</taxon>
        <taxon>Pseudomonadota</taxon>
        <taxon>Gammaproteobacteria</taxon>
        <taxon>Vibrionales</taxon>
        <taxon>Vibrionaceae</taxon>
        <taxon>Vibrio</taxon>
    </lineage>
</organism>
<dbReference type="EMBL" id="JAUFQC010000027">
    <property type="protein sequence ID" value="MDN3612629.1"/>
    <property type="molecule type" value="Genomic_DNA"/>
</dbReference>
<dbReference type="Proteomes" id="UP001238540">
    <property type="component" value="Unassembled WGS sequence"/>
</dbReference>
<feature type="compositionally biased region" description="Polar residues" evidence="1">
    <location>
        <begin position="23"/>
        <end position="38"/>
    </location>
</feature>
<dbReference type="RefSeq" id="WP_290313412.1">
    <property type="nucleotide sequence ID" value="NZ_JAUFQC010000027.1"/>
</dbReference>
<proteinExistence type="predicted"/>
<comment type="caution">
    <text evidence="2">The sequence shown here is derived from an EMBL/GenBank/DDBJ whole genome shotgun (WGS) entry which is preliminary data.</text>
</comment>
<evidence type="ECO:0000256" key="1">
    <source>
        <dbReference type="SAM" id="MobiDB-lite"/>
    </source>
</evidence>
<name>A0ABT8C1T9_9VIBR</name>